<dbReference type="InterPro" id="IPR050327">
    <property type="entry name" value="Proton-linked_MCT"/>
</dbReference>
<feature type="transmembrane region" description="Helical" evidence="3">
    <location>
        <begin position="300"/>
        <end position="322"/>
    </location>
</feature>
<feature type="transmembrane region" description="Helical" evidence="3">
    <location>
        <begin position="206"/>
        <end position="226"/>
    </location>
</feature>
<sequence length="490" mass="53165">MSTELQILSKPEAPVSVVTVDRTQAQALGQTLQAREETIEPVTSFSPTDTPLQIDEQENVFANLKPQPNDLFPDGGLKAWLVVFGSFIGLVINFGFLNAVGAIQAYVLNHQLAGEKVSSVSWVFSIYMCLPFFLGAFVGPVFDSRGATPLLIAATVLLFGGFMAVSFSKLIVAFIFSLAICMGTAQALAITPLVSSISHWFMLNRGKAMGMATLGGSIGGIIWPIILNSLYTSVGFGWGIRICGFICLAGSITSVVLVKSRFRRALSEGDLDHLGRGRHKRILTTTKSFFDLSAFKDLQFSYLVFGVFSTEIALMSILTYLATYAISYGLSEAASLYLLTFFNLAGAFGRYIPNHLADKVGTFNVMILMLIGFVISILCIWLPAGHTKAGLYTFTVFCGFFSSSILGLTPLCLGSISQVDKFGQRYGLMYTFSSTGILFGVPVGAALIGDGTDTEYRNFIIFCGVFSVVGTLLWIVSRWYIVGFKINVKV</sequence>
<dbReference type="GO" id="GO:0016020">
    <property type="term" value="C:membrane"/>
    <property type="evidence" value="ECO:0007669"/>
    <property type="project" value="UniProtKB-SubCell"/>
</dbReference>
<dbReference type="GO" id="GO:0022857">
    <property type="term" value="F:transmembrane transporter activity"/>
    <property type="evidence" value="ECO:0007669"/>
    <property type="project" value="InterPro"/>
</dbReference>
<evidence type="ECO:0000313" key="6">
    <source>
        <dbReference type="Proteomes" id="UP000241107"/>
    </source>
</evidence>
<protein>
    <recommendedName>
        <fullName evidence="4">Major facilitator superfamily (MFS) profile domain-containing protein</fullName>
    </recommendedName>
</protein>
<dbReference type="InterPro" id="IPR011701">
    <property type="entry name" value="MFS"/>
</dbReference>
<dbReference type="PANTHER" id="PTHR11360:SF177">
    <property type="entry name" value="RIBOFLAVIN TRANSPORTER MCH5"/>
    <property type="match status" value="1"/>
</dbReference>
<dbReference type="InterPro" id="IPR036259">
    <property type="entry name" value="MFS_trans_sf"/>
</dbReference>
<dbReference type="PANTHER" id="PTHR11360">
    <property type="entry name" value="MONOCARBOXYLATE TRANSPORTER"/>
    <property type="match status" value="1"/>
</dbReference>
<feature type="transmembrane region" description="Helical" evidence="3">
    <location>
        <begin position="428"/>
        <end position="447"/>
    </location>
</feature>
<evidence type="ECO:0000313" key="5">
    <source>
        <dbReference type="EMBL" id="PSK37745.1"/>
    </source>
</evidence>
<proteinExistence type="inferred from homology"/>
<dbReference type="SUPFAM" id="SSF103473">
    <property type="entry name" value="MFS general substrate transporter"/>
    <property type="match status" value="1"/>
</dbReference>
<dbReference type="EMBL" id="PYFQ01000007">
    <property type="protein sequence ID" value="PSK37745.1"/>
    <property type="molecule type" value="Genomic_DNA"/>
</dbReference>
<dbReference type="VEuPathDB" id="FungiDB:C7M61_002989"/>
<dbReference type="GeneID" id="36566378"/>
<feature type="transmembrane region" description="Helical" evidence="3">
    <location>
        <begin position="390"/>
        <end position="416"/>
    </location>
</feature>
<comment type="similarity">
    <text evidence="2">Belongs to the major facilitator superfamily. Monocarboxylate porter (TC 2.A.1.13) family.</text>
</comment>
<dbReference type="OrthoDB" id="6509908at2759"/>
<comment type="caution">
    <text evidence="5">The sequence shown here is derived from an EMBL/GenBank/DDBJ whole genome shotgun (WGS) entry which is preliminary data.</text>
</comment>
<organism evidence="5 6">
    <name type="scientific">Candidozyma pseudohaemuli</name>
    <dbReference type="NCBI Taxonomy" id="418784"/>
    <lineage>
        <taxon>Eukaryota</taxon>
        <taxon>Fungi</taxon>
        <taxon>Dikarya</taxon>
        <taxon>Ascomycota</taxon>
        <taxon>Saccharomycotina</taxon>
        <taxon>Pichiomycetes</taxon>
        <taxon>Metschnikowiaceae</taxon>
        <taxon>Candidozyma</taxon>
    </lineage>
</organism>
<feature type="domain" description="Major facilitator superfamily (MFS) profile" evidence="4">
    <location>
        <begin position="82"/>
        <end position="490"/>
    </location>
</feature>
<gene>
    <name evidence="5" type="ORF">C7M61_002989</name>
</gene>
<dbReference type="InterPro" id="IPR020846">
    <property type="entry name" value="MFS_dom"/>
</dbReference>
<dbReference type="Proteomes" id="UP000241107">
    <property type="component" value="Unassembled WGS sequence"/>
</dbReference>
<feature type="transmembrane region" description="Helical" evidence="3">
    <location>
        <begin position="238"/>
        <end position="258"/>
    </location>
</feature>
<feature type="transmembrane region" description="Helical" evidence="3">
    <location>
        <begin position="146"/>
        <end position="165"/>
    </location>
</feature>
<name>A0A2P7YP41_9ASCO</name>
<dbReference type="RefSeq" id="XP_024713255.1">
    <property type="nucleotide sequence ID" value="XM_024858345.1"/>
</dbReference>
<keyword evidence="3" id="KW-0472">Membrane</keyword>
<dbReference type="PROSITE" id="PS50850">
    <property type="entry name" value="MFS"/>
    <property type="match status" value="1"/>
</dbReference>
<feature type="transmembrane region" description="Helical" evidence="3">
    <location>
        <begin position="79"/>
        <end position="107"/>
    </location>
</feature>
<dbReference type="GO" id="GO:0032218">
    <property type="term" value="P:riboflavin transport"/>
    <property type="evidence" value="ECO:0007669"/>
    <property type="project" value="TreeGrafter"/>
</dbReference>
<reference evidence="5 6" key="1">
    <citation type="submission" date="2018-03" db="EMBL/GenBank/DDBJ databases">
        <title>Candida pseudohaemulonii genome assembly and annotation.</title>
        <authorList>
            <person name="Munoz J.F."/>
            <person name="Gade L.G."/>
            <person name="Chow N.A."/>
            <person name="Litvintseva A.P."/>
            <person name="Loparev V.N."/>
            <person name="Cuomo C.A."/>
        </authorList>
    </citation>
    <scope>NUCLEOTIDE SEQUENCE [LARGE SCALE GENOMIC DNA]</scope>
    <source>
        <strain evidence="5 6">B12108</strain>
    </source>
</reference>
<dbReference type="Pfam" id="PF07690">
    <property type="entry name" value="MFS_1"/>
    <property type="match status" value="1"/>
</dbReference>
<feature type="transmembrane region" description="Helical" evidence="3">
    <location>
        <begin position="334"/>
        <end position="353"/>
    </location>
</feature>
<evidence type="ECO:0000256" key="1">
    <source>
        <dbReference type="ARBA" id="ARBA00004141"/>
    </source>
</evidence>
<accession>A0A2P7YP41</accession>
<keyword evidence="6" id="KW-1185">Reference proteome</keyword>
<evidence type="ECO:0000259" key="4">
    <source>
        <dbReference type="PROSITE" id="PS50850"/>
    </source>
</evidence>
<keyword evidence="3" id="KW-1133">Transmembrane helix</keyword>
<feature type="transmembrane region" description="Helical" evidence="3">
    <location>
        <begin position="171"/>
        <end position="194"/>
    </location>
</feature>
<dbReference type="Gene3D" id="1.20.1250.20">
    <property type="entry name" value="MFS general substrate transporter like domains"/>
    <property type="match status" value="2"/>
</dbReference>
<feature type="transmembrane region" description="Helical" evidence="3">
    <location>
        <begin position="459"/>
        <end position="481"/>
    </location>
</feature>
<comment type="subcellular location">
    <subcellularLocation>
        <location evidence="1">Membrane</location>
        <topology evidence="1">Multi-pass membrane protein</topology>
    </subcellularLocation>
</comment>
<evidence type="ECO:0000256" key="2">
    <source>
        <dbReference type="ARBA" id="ARBA00006727"/>
    </source>
</evidence>
<feature type="transmembrane region" description="Helical" evidence="3">
    <location>
        <begin position="365"/>
        <end position="384"/>
    </location>
</feature>
<evidence type="ECO:0000256" key="3">
    <source>
        <dbReference type="SAM" id="Phobius"/>
    </source>
</evidence>
<dbReference type="AlphaFoldDB" id="A0A2P7YP41"/>
<keyword evidence="3" id="KW-0812">Transmembrane</keyword>
<feature type="transmembrane region" description="Helical" evidence="3">
    <location>
        <begin position="119"/>
        <end position="139"/>
    </location>
</feature>